<accession>A0A031FUA2</accession>
<gene>
    <name evidence="4" type="ORF">BW34_01875</name>
</gene>
<keyword evidence="5" id="KW-1185">Reference proteome</keyword>
<feature type="domain" description="Glycosyl hydrolase family 95 N-terminal" evidence="1">
    <location>
        <begin position="6"/>
        <end position="254"/>
    </location>
</feature>
<protein>
    <submittedName>
        <fullName evidence="4">Uncharacterized protein</fullName>
    </submittedName>
</protein>
<dbReference type="SUPFAM" id="SSF48208">
    <property type="entry name" value="Six-hairpin glycosidases"/>
    <property type="match status" value="1"/>
</dbReference>
<evidence type="ECO:0000259" key="3">
    <source>
        <dbReference type="Pfam" id="PF22124"/>
    </source>
</evidence>
<evidence type="ECO:0000313" key="4">
    <source>
        <dbReference type="EMBL" id="EZP27882.1"/>
    </source>
</evidence>
<organism evidence="4 5">
    <name type="scientific">Microbacterium oleivorans</name>
    <dbReference type="NCBI Taxonomy" id="273677"/>
    <lineage>
        <taxon>Bacteria</taxon>
        <taxon>Bacillati</taxon>
        <taxon>Actinomycetota</taxon>
        <taxon>Actinomycetes</taxon>
        <taxon>Micrococcales</taxon>
        <taxon>Microbacteriaceae</taxon>
        <taxon>Microbacterium</taxon>
    </lineage>
</organism>
<sequence length="784" mass="84371">MTEHVLWYRRPAETWNEALPLGNGALGAMCFGGVTDALLRLNDETMWSGSPASELVAPVVTAEEARDALGAARDAVADGREEDADRHVRRLQHRHAQSFLPLADLRVRIDGANAADVADYRRELDLRTATHSAEGAWAGGGLRHRTWISAPHGVLVHELESDEPIDVRVELETQLRELGRVENDTATTLLIQAPSDVTPPHDEVVEPVVYEEGAASVRGALHARILTDGTPVRGGRVLRATRVTVVLASATTFTAMGRMPAGTERAASRRAAGLVDAAIAAGLEDVRTAQVRDHAALYDRAELALAGATDADLDRDTAERLRDLAADGGVDVRRDPGMAALLFHYGRYLLICSSRPGGLPATLQGIWNQDLRPDWSSNYTTNINVEMNYWAAHTTNLSETEEPLLSLIEALADSGAETARRLYDAPGWVAHHNTDAWGYTQPVGDGAHDAAWAFWPMAGLWLCRHLAERDAFGVADGAERRRALRLLRGATAFALAWAMRAESGEWGTALSTSPENVFRTAGGGSAAVSESATLDLVLLRAHLDEFLRLADLLGHDDDPLVAEAAEARAQLPEIPLDDDGSIAEWPGDRTAVDPHHRHLSPLVFAYPGTDPLTPELAAAASRFLDLREDESTGWSLAWKIALRARLSESERVADLLSLVFRDMSVDRGDQSGGLYDNMLAAHPPFQIDGNLGYTAGIAECLVHSHGDSIVLLPAWPGVLGAGSVRGLVARPGIELDLAWDDAGTVTSARARARVASAHGAHAFRAGDREIDATLGDAWSALIGE</sequence>
<evidence type="ECO:0000259" key="1">
    <source>
        <dbReference type="Pfam" id="PF14498"/>
    </source>
</evidence>
<dbReference type="PANTHER" id="PTHR31084">
    <property type="entry name" value="ALPHA-L-FUCOSIDASE 2"/>
    <property type="match status" value="1"/>
</dbReference>
<dbReference type="Pfam" id="PF21307">
    <property type="entry name" value="Glyco_hydro_95_C"/>
    <property type="match status" value="1"/>
</dbReference>
<dbReference type="InterPro" id="IPR016518">
    <property type="entry name" value="Alpha-L-fucosidase"/>
</dbReference>
<dbReference type="InterPro" id="IPR054363">
    <property type="entry name" value="GH95_cat"/>
</dbReference>
<dbReference type="InterPro" id="IPR027414">
    <property type="entry name" value="GH95_N_dom"/>
</dbReference>
<dbReference type="GO" id="GO:0005975">
    <property type="term" value="P:carbohydrate metabolic process"/>
    <property type="evidence" value="ECO:0007669"/>
    <property type="project" value="InterPro"/>
</dbReference>
<dbReference type="Pfam" id="PF22124">
    <property type="entry name" value="Glyco_hydro_95_cat"/>
    <property type="match status" value="1"/>
</dbReference>
<dbReference type="EMBL" id="JFYO01000005">
    <property type="protein sequence ID" value="EZP27882.1"/>
    <property type="molecule type" value="Genomic_DNA"/>
</dbReference>
<dbReference type="Proteomes" id="UP000024001">
    <property type="component" value="Unassembled WGS sequence"/>
</dbReference>
<evidence type="ECO:0000259" key="2">
    <source>
        <dbReference type="Pfam" id="PF21307"/>
    </source>
</evidence>
<dbReference type="RefSeq" id="WP_036311616.1">
    <property type="nucleotide sequence ID" value="NZ_JFYO01000005.1"/>
</dbReference>
<proteinExistence type="predicted"/>
<feature type="domain" description="Glycosyl hydrolase family 95 catalytic" evidence="3">
    <location>
        <begin position="284"/>
        <end position="701"/>
    </location>
</feature>
<reference evidence="4 5" key="1">
    <citation type="submission" date="2014-03" db="EMBL/GenBank/DDBJ databases">
        <title>Draft Genome Sequences of 13 Willow Endophytes.</title>
        <authorList>
            <person name="Gan H.Y."/>
            <person name="Gan H.M."/>
            <person name="Savka M.A."/>
            <person name="Hudson A.O."/>
        </authorList>
    </citation>
    <scope>NUCLEOTIDE SEQUENCE [LARGE SCALE GENOMIC DNA]</scope>
    <source>
        <strain evidence="4 5">RIT293</strain>
    </source>
</reference>
<dbReference type="Gene3D" id="1.50.10.10">
    <property type="match status" value="1"/>
</dbReference>
<dbReference type="PATRIC" id="fig|273677.3.peg.1859"/>
<evidence type="ECO:0000313" key="5">
    <source>
        <dbReference type="Proteomes" id="UP000024001"/>
    </source>
</evidence>
<name>A0A031FUA2_9MICO</name>
<comment type="caution">
    <text evidence="4">The sequence shown here is derived from an EMBL/GenBank/DDBJ whole genome shotgun (WGS) entry which is preliminary data.</text>
</comment>
<dbReference type="PIRSF" id="PIRSF007663">
    <property type="entry name" value="UCP007663"/>
    <property type="match status" value="1"/>
</dbReference>
<dbReference type="GO" id="GO:0004560">
    <property type="term" value="F:alpha-L-fucosidase activity"/>
    <property type="evidence" value="ECO:0007669"/>
    <property type="project" value="InterPro"/>
</dbReference>
<dbReference type="eggNOG" id="COG1554">
    <property type="taxonomic scope" value="Bacteria"/>
</dbReference>
<dbReference type="Pfam" id="PF14498">
    <property type="entry name" value="Glyco_hyd_65N_2"/>
    <property type="match status" value="1"/>
</dbReference>
<dbReference type="InterPro" id="IPR008928">
    <property type="entry name" value="6-hairpin_glycosidase_sf"/>
</dbReference>
<dbReference type="OrthoDB" id="9802600at2"/>
<dbReference type="PANTHER" id="PTHR31084:SF0">
    <property type="entry name" value="ALPHA-L-FUCOSIDASE 2"/>
    <property type="match status" value="1"/>
</dbReference>
<dbReference type="InterPro" id="IPR012341">
    <property type="entry name" value="6hp_glycosidase-like_sf"/>
</dbReference>
<feature type="domain" description="Alpha fucosidase A-like C-terminal" evidence="2">
    <location>
        <begin position="704"/>
        <end position="753"/>
    </location>
</feature>
<dbReference type="AlphaFoldDB" id="A0A031FUA2"/>
<dbReference type="InterPro" id="IPR049053">
    <property type="entry name" value="AFCA-like_C"/>
</dbReference>